<accession>A0ABW7DT71</accession>
<evidence type="ECO:0000256" key="1">
    <source>
        <dbReference type="SAM" id="MobiDB-lite"/>
    </source>
</evidence>
<comment type="caution">
    <text evidence="3">The sequence shown here is derived from an EMBL/GenBank/DDBJ whole genome shotgun (WGS) entry which is preliminary data.</text>
</comment>
<feature type="region of interest" description="Disordered" evidence="1">
    <location>
        <begin position="106"/>
        <end position="125"/>
    </location>
</feature>
<dbReference type="Proteomes" id="UP001605989">
    <property type="component" value="Unassembled WGS sequence"/>
</dbReference>
<proteinExistence type="predicted"/>
<evidence type="ECO:0000313" key="4">
    <source>
        <dbReference type="Proteomes" id="UP001605989"/>
    </source>
</evidence>
<dbReference type="Pfam" id="PF13481">
    <property type="entry name" value="AAA_25"/>
    <property type="match status" value="1"/>
</dbReference>
<dbReference type="EMBL" id="JBIEKR010000016">
    <property type="protein sequence ID" value="MFG6274248.1"/>
    <property type="molecule type" value="Genomic_DNA"/>
</dbReference>
<dbReference type="Gene3D" id="3.40.50.300">
    <property type="entry name" value="P-loop containing nucleotide triphosphate hydrolases"/>
    <property type="match status" value="1"/>
</dbReference>
<reference evidence="3 4" key="1">
    <citation type="submission" date="2024-10" db="EMBL/GenBank/DDBJ databases">
        <authorList>
            <person name="Sang B.-I."/>
            <person name="Prabhaharan D."/>
        </authorList>
    </citation>
    <scope>NUCLEOTIDE SEQUENCE [LARGE SCALE GENOMIC DNA]</scope>
    <source>
        <strain evidence="3 4">MH</strain>
    </source>
</reference>
<dbReference type="InterPro" id="IPR014819">
    <property type="entry name" value="PriCT_2"/>
</dbReference>
<organism evidence="3 4">
    <name type="scientific">Megasphaera hexanoica</name>
    <dbReference type="NCBI Taxonomy" id="1675036"/>
    <lineage>
        <taxon>Bacteria</taxon>
        <taxon>Bacillati</taxon>
        <taxon>Bacillota</taxon>
        <taxon>Negativicutes</taxon>
        <taxon>Veillonellales</taxon>
        <taxon>Veillonellaceae</taxon>
        <taxon>Megasphaera</taxon>
    </lineage>
</organism>
<sequence>MDAIDPASCTYSEWCEVGMALKYEQFPLSLWESWSRRDMARFHDGECACKWASFRKSSGACVTGATLVKMARDRGYSDPDEVWTLDTPISIVSADEELPQRMDTVPALSRDGRDNPLTEPPDPWDGLRETKTFLSRLFRPGEFVGFSMRSYQHKHRYIPRGRGIYFRTQDDILKAIDTYGDVEKALGSYDPLAGAWVRINPLDGKGIRNENVSEYRYTLVESDELSLQQQLSWIRSLRLPTVALVNSAGKSIHAVVRIDAGSDPDLYSRRVDYLYQYCRRQGFIVDMQNKNPSRLMRLPGIWRSGHKQYLIPFTPGTRTFDEWYEYAENSRDNLPPLQRLSAVWDDMPPLRPVLIEGLLRRGHKMMVAGPSKAGKSFALIELCISIAEGRRWMDTYQCAQGQVLYINFELDEHSCYHRFADIYKAMAITNPRTDQVVLWNLRGYSESLETLLPKLLRRIHHEDFAAIVLDPIYKITDGDENSAHDMGIFCNQLDRLSTQKQCAVIYCHHYSKGSQTVKKAQDRASGSGVFSRDADAILDMLDVKSPVGAPPAFRIEAILREFASPPPFYITFDYPIHHIDTTGEIAAWNEDLDDLGRGRMMINSDKKTNKELRQDLMREIFDEIQKEKQVVKIIDLVNAMHLSRNTIRRYIDASEHMERDENGFVYINYKKKR</sequence>
<evidence type="ECO:0000313" key="3">
    <source>
        <dbReference type="EMBL" id="MFG6274248.1"/>
    </source>
</evidence>
<dbReference type="RefSeq" id="WP_257536681.1">
    <property type="nucleotide sequence ID" value="NZ_CP171746.1"/>
</dbReference>
<name>A0ABW7DT71_9FIRM</name>
<protein>
    <submittedName>
        <fullName evidence="3">AAA family ATPase</fullName>
    </submittedName>
</protein>
<dbReference type="InterPro" id="IPR027417">
    <property type="entry name" value="P-loop_NTPase"/>
</dbReference>
<keyword evidence="4" id="KW-1185">Reference proteome</keyword>
<dbReference type="SUPFAM" id="SSF52540">
    <property type="entry name" value="P-loop containing nucleoside triphosphate hydrolases"/>
    <property type="match status" value="1"/>
</dbReference>
<evidence type="ECO:0000259" key="2">
    <source>
        <dbReference type="Pfam" id="PF08707"/>
    </source>
</evidence>
<dbReference type="Pfam" id="PF08707">
    <property type="entry name" value="PriCT_2"/>
    <property type="match status" value="1"/>
</dbReference>
<feature type="domain" description="Primase C-terminal 2" evidence="2">
    <location>
        <begin position="2"/>
        <end position="71"/>
    </location>
</feature>
<gene>
    <name evidence="3" type="ORF">ACGTZG_13760</name>
</gene>